<name>X1FB36_9ZZZZ</name>
<accession>X1FB36</accession>
<dbReference type="CDD" id="cd02208">
    <property type="entry name" value="cupin_RmlC-like"/>
    <property type="match status" value="1"/>
</dbReference>
<dbReference type="Gene3D" id="2.60.120.10">
    <property type="entry name" value="Jelly Rolls"/>
    <property type="match status" value="1"/>
</dbReference>
<dbReference type="InterPro" id="IPR014710">
    <property type="entry name" value="RmlC-like_jellyroll"/>
</dbReference>
<dbReference type="EMBL" id="BARU01001157">
    <property type="protein sequence ID" value="GAH29775.1"/>
    <property type="molecule type" value="Genomic_DNA"/>
</dbReference>
<dbReference type="AlphaFoldDB" id="X1FB36"/>
<dbReference type="SUPFAM" id="SSF51182">
    <property type="entry name" value="RmlC-like cupins"/>
    <property type="match status" value="1"/>
</dbReference>
<sequence length="114" mass="13188">MIAQGKVWGLTTEIYRTATFSAYHLSINKFGYCSKHKHNRKYNLFYVLSGKLKITIWRNGLPDITILGPGQISGVPPDFFHQFEGLENTECIEIYYVFLEDPDIERENQGGIRK</sequence>
<protein>
    <recommendedName>
        <fullName evidence="2">Cupin 2 conserved barrel domain-containing protein</fullName>
    </recommendedName>
</protein>
<gene>
    <name evidence="1" type="ORF">S03H2_03199</name>
</gene>
<organism evidence="1">
    <name type="scientific">marine sediment metagenome</name>
    <dbReference type="NCBI Taxonomy" id="412755"/>
    <lineage>
        <taxon>unclassified sequences</taxon>
        <taxon>metagenomes</taxon>
        <taxon>ecological metagenomes</taxon>
    </lineage>
</organism>
<reference evidence="1" key="1">
    <citation type="journal article" date="2014" name="Front. Microbiol.">
        <title>High frequency of phylogenetically diverse reductive dehalogenase-homologous genes in deep subseafloor sedimentary metagenomes.</title>
        <authorList>
            <person name="Kawai M."/>
            <person name="Futagami T."/>
            <person name="Toyoda A."/>
            <person name="Takaki Y."/>
            <person name="Nishi S."/>
            <person name="Hori S."/>
            <person name="Arai W."/>
            <person name="Tsubouchi T."/>
            <person name="Morono Y."/>
            <person name="Uchiyama I."/>
            <person name="Ito T."/>
            <person name="Fujiyama A."/>
            <person name="Inagaki F."/>
            <person name="Takami H."/>
        </authorList>
    </citation>
    <scope>NUCLEOTIDE SEQUENCE</scope>
    <source>
        <strain evidence="1">Expedition CK06-06</strain>
    </source>
</reference>
<proteinExistence type="predicted"/>
<evidence type="ECO:0000313" key="1">
    <source>
        <dbReference type="EMBL" id="GAH29775.1"/>
    </source>
</evidence>
<comment type="caution">
    <text evidence="1">The sequence shown here is derived from an EMBL/GenBank/DDBJ whole genome shotgun (WGS) entry which is preliminary data.</text>
</comment>
<dbReference type="InterPro" id="IPR011051">
    <property type="entry name" value="RmlC_Cupin_sf"/>
</dbReference>
<evidence type="ECO:0008006" key="2">
    <source>
        <dbReference type="Google" id="ProtNLM"/>
    </source>
</evidence>